<sequence>MDYRMVPTDALYVIAGMMPIECRVEERMHKYRYGMDKKEERKYQLDKWQKKWKQEMGKAGWTKKFIHDVRECVNKKGEEITFRLTQFLLGHGRLVNIEKE</sequence>
<comment type="caution">
    <text evidence="1">The sequence shown here is derived from an EMBL/GenBank/DDBJ whole genome shotgun (WGS) entry which is preliminary data.</text>
</comment>
<dbReference type="AlphaFoldDB" id="A0AA38IAR0"/>
<proteinExistence type="predicted"/>
<evidence type="ECO:0000313" key="1">
    <source>
        <dbReference type="EMBL" id="KAJ3654403.1"/>
    </source>
</evidence>
<protein>
    <submittedName>
        <fullName evidence="1">Uncharacterized protein</fullName>
    </submittedName>
</protein>
<dbReference type="Proteomes" id="UP001168821">
    <property type="component" value="Unassembled WGS sequence"/>
</dbReference>
<reference evidence="1" key="1">
    <citation type="journal article" date="2023" name="G3 (Bethesda)">
        <title>Whole genome assemblies of Zophobas morio and Tenebrio molitor.</title>
        <authorList>
            <person name="Kaur S."/>
            <person name="Stinson S.A."/>
            <person name="diCenzo G.C."/>
        </authorList>
    </citation>
    <scope>NUCLEOTIDE SEQUENCE</scope>
    <source>
        <strain evidence="1">QUZm001</strain>
    </source>
</reference>
<accession>A0AA38IAR0</accession>
<dbReference type="EMBL" id="JALNTZ010000004">
    <property type="protein sequence ID" value="KAJ3654403.1"/>
    <property type="molecule type" value="Genomic_DNA"/>
</dbReference>
<gene>
    <name evidence="1" type="ORF">Zmor_013593</name>
</gene>
<evidence type="ECO:0000313" key="2">
    <source>
        <dbReference type="Proteomes" id="UP001168821"/>
    </source>
</evidence>
<keyword evidence="2" id="KW-1185">Reference proteome</keyword>
<name>A0AA38IAR0_9CUCU</name>
<organism evidence="1 2">
    <name type="scientific">Zophobas morio</name>
    <dbReference type="NCBI Taxonomy" id="2755281"/>
    <lineage>
        <taxon>Eukaryota</taxon>
        <taxon>Metazoa</taxon>
        <taxon>Ecdysozoa</taxon>
        <taxon>Arthropoda</taxon>
        <taxon>Hexapoda</taxon>
        <taxon>Insecta</taxon>
        <taxon>Pterygota</taxon>
        <taxon>Neoptera</taxon>
        <taxon>Endopterygota</taxon>
        <taxon>Coleoptera</taxon>
        <taxon>Polyphaga</taxon>
        <taxon>Cucujiformia</taxon>
        <taxon>Tenebrionidae</taxon>
        <taxon>Zophobas</taxon>
    </lineage>
</organism>